<dbReference type="EMBL" id="PVTD01000008">
    <property type="protein sequence ID" value="PRY21747.1"/>
    <property type="molecule type" value="Genomic_DNA"/>
</dbReference>
<evidence type="ECO:0000256" key="1">
    <source>
        <dbReference type="SAM" id="Phobius"/>
    </source>
</evidence>
<evidence type="ECO:0000313" key="3">
    <source>
        <dbReference type="Proteomes" id="UP000239480"/>
    </source>
</evidence>
<gene>
    <name evidence="2" type="ORF">CLV78_10816</name>
</gene>
<sequence>MHVAHYTADTLIQRRLEQASRFELWTGGLAFAILLPLATTQFNELVRRMGPKPSWTLQRWIYAAAVLTVLRWAALHGWREALPAIARFAPLALHGACRIWWYLSRWHPMPA</sequence>
<keyword evidence="3" id="KW-1185">Reference proteome</keyword>
<evidence type="ECO:0000313" key="2">
    <source>
        <dbReference type="EMBL" id="PRY21747.1"/>
    </source>
</evidence>
<name>A0A2T0RKT4_9RHOB</name>
<keyword evidence="1" id="KW-0472">Membrane</keyword>
<protein>
    <submittedName>
        <fullName evidence="2">Uncharacterized protein</fullName>
    </submittedName>
</protein>
<reference evidence="2 3" key="1">
    <citation type="submission" date="2018-03" db="EMBL/GenBank/DDBJ databases">
        <title>Genomic Encyclopedia of Archaeal and Bacterial Type Strains, Phase II (KMG-II): from individual species to whole genera.</title>
        <authorList>
            <person name="Goeker M."/>
        </authorList>
    </citation>
    <scope>NUCLEOTIDE SEQUENCE [LARGE SCALE GENOMIC DNA]</scope>
    <source>
        <strain evidence="2 3">DSM 29328</strain>
    </source>
</reference>
<dbReference type="AlphaFoldDB" id="A0A2T0RKT4"/>
<keyword evidence="1" id="KW-1133">Transmembrane helix</keyword>
<keyword evidence="1" id="KW-0812">Transmembrane</keyword>
<proteinExistence type="predicted"/>
<feature type="transmembrane region" description="Helical" evidence="1">
    <location>
        <begin position="22"/>
        <end position="39"/>
    </location>
</feature>
<accession>A0A2T0RKT4</accession>
<dbReference type="Proteomes" id="UP000239480">
    <property type="component" value="Unassembled WGS sequence"/>
</dbReference>
<organism evidence="2 3">
    <name type="scientific">Aliiruegeria haliotis</name>
    <dbReference type="NCBI Taxonomy" id="1280846"/>
    <lineage>
        <taxon>Bacteria</taxon>
        <taxon>Pseudomonadati</taxon>
        <taxon>Pseudomonadota</taxon>
        <taxon>Alphaproteobacteria</taxon>
        <taxon>Rhodobacterales</taxon>
        <taxon>Roseobacteraceae</taxon>
        <taxon>Aliiruegeria</taxon>
    </lineage>
</organism>
<comment type="caution">
    <text evidence="2">The sequence shown here is derived from an EMBL/GenBank/DDBJ whole genome shotgun (WGS) entry which is preliminary data.</text>
</comment>
<feature type="transmembrane region" description="Helical" evidence="1">
    <location>
        <begin position="60"/>
        <end position="78"/>
    </location>
</feature>